<dbReference type="InterPro" id="IPR022893">
    <property type="entry name" value="Shikimate_DH_fam"/>
</dbReference>
<evidence type="ECO:0000256" key="1">
    <source>
        <dbReference type="ARBA" id="ARBA00004871"/>
    </source>
</evidence>
<keyword evidence="3 8" id="KW-0028">Amino-acid biosynthesis</keyword>
<evidence type="ECO:0000259" key="9">
    <source>
        <dbReference type="Pfam" id="PF01488"/>
    </source>
</evidence>
<comment type="subunit">
    <text evidence="8">Homodimer.</text>
</comment>
<dbReference type="SUPFAM" id="SSF51735">
    <property type="entry name" value="NAD(P)-binding Rossmann-fold domains"/>
    <property type="match status" value="1"/>
</dbReference>
<dbReference type="CDD" id="cd01065">
    <property type="entry name" value="NAD_bind_Shikimate_DH"/>
    <property type="match status" value="1"/>
</dbReference>
<feature type="binding site" evidence="8">
    <location>
        <begin position="127"/>
        <end position="131"/>
    </location>
    <ligand>
        <name>NADP(+)</name>
        <dbReference type="ChEBI" id="CHEBI:58349"/>
    </ligand>
</feature>
<keyword evidence="4 8" id="KW-0521">NADP</keyword>
<dbReference type="InterPro" id="IPR036291">
    <property type="entry name" value="NAD(P)-bd_dom_sf"/>
</dbReference>
<evidence type="ECO:0000256" key="7">
    <source>
        <dbReference type="ARBA" id="ARBA00049442"/>
    </source>
</evidence>
<keyword evidence="6 8" id="KW-0057">Aromatic amino acid biosynthesis</keyword>
<comment type="similarity">
    <text evidence="8">Belongs to the shikimate dehydrogenase family.</text>
</comment>
<dbReference type="InterPro" id="IPR046346">
    <property type="entry name" value="Aminoacid_DH-like_N_sf"/>
</dbReference>
<evidence type="ECO:0000256" key="6">
    <source>
        <dbReference type="ARBA" id="ARBA00023141"/>
    </source>
</evidence>
<feature type="domain" description="Quinate/shikimate 5-dehydrogenase/glutamyl-tRNA reductase" evidence="9">
    <location>
        <begin position="122"/>
        <end position="190"/>
    </location>
</feature>
<organism evidence="12 13">
    <name type="scientific">Mesorhizobium liriopis</name>
    <dbReference type="NCBI Taxonomy" id="2953882"/>
    <lineage>
        <taxon>Bacteria</taxon>
        <taxon>Pseudomonadati</taxon>
        <taxon>Pseudomonadota</taxon>
        <taxon>Alphaproteobacteria</taxon>
        <taxon>Hyphomicrobiales</taxon>
        <taxon>Phyllobacteriaceae</taxon>
        <taxon>Mesorhizobium</taxon>
    </lineage>
</organism>
<dbReference type="InterPro" id="IPR013708">
    <property type="entry name" value="Shikimate_DH-bd_N"/>
</dbReference>
<feature type="domain" description="Shikimate dehydrogenase substrate binding N-terminal" evidence="10">
    <location>
        <begin position="6"/>
        <end position="88"/>
    </location>
</feature>
<comment type="catalytic activity">
    <reaction evidence="7 8">
        <text>shikimate + NADP(+) = 3-dehydroshikimate + NADPH + H(+)</text>
        <dbReference type="Rhea" id="RHEA:17737"/>
        <dbReference type="ChEBI" id="CHEBI:15378"/>
        <dbReference type="ChEBI" id="CHEBI:16630"/>
        <dbReference type="ChEBI" id="CHEBI:36208"/>
        <dbReference type="ChEBI" id="CHEBI:57783"/>
        <dbReference type="ChEBI" id="CHEBI:58349"/>
        <dbReference type="EC" id="1.1.1.25"/>
    </reaction>
</comment>
<dbReference type="InterPro" id="IPR041121">
    <property type="entry name" value="SDH_C"/>
</dbReference>
<evidence type="ECO:0000313" key="12">
    <source>
        <dbReference type="EMBL" id="MCO6048877.1"/>
    </source>
</evidence>
<evidence type="ECO:0000259" key="11">
    <source>
        <dbReference type="Pfam" id="PF18317"/>
    </source>
</evidence>
<dbReference type="PANTHER" id="PTHR21089">
    <property type="entry name" value="SHIKIMATE DEHYDROGENASE"/>
    <property type="match status" value="1"/>
</dbReference>
<comment type="function">
    <text evidence="8">Involved in the biosynthesis of the chorismate, which leads to the biosynthesis of aromatic amino acids. Catalyzes the reversible NADPH linked reduction of 3-dehydroshikimate (DHSA) to yield shikimate (SA).</text>
</comment>
<dbReference type="PANTHER" id="PTHR21089:SF1">
    <property type="entry name" value="BIFUNCTIONAL 3-DEHYDROQUINATE DEHYDRATASE_SHIKIMATE DEHYDROGENASE, CHLOROPLASTIC"/>
    <property type="match status" value="1"/>
</dbReference>
<evidence type="ECO:0000256" key="4">
    <source>
        <dbReference type="ARBA" id="ARBA00022857"/>
    </source>
</evidence>
<feature type="binding site" evidence="8">
    <location>
        <position position="77"/>
    </location>
    <ligand>
        <name>NADP(+)</name>
        <dbReference type="ChEBI" id="CHEBI:58349"/>
    </ligand>
</feature>
<dbReference type="Pfam" id="PF18317">
    <property type="entry name" value="SDH_C"/>
    <property type="match status" value="1"/>
</dbReference>
<accession>A0ABT1C282</accession>
<feature type="binding site" evidence="8">
    <location>
        <position position="239"/>
    </location>
    <ligand>
        <name>NADP(+)</name>
        <dbReference type="ChEBI" id="CHEBI:58349"/>
    </ligand>
</feature>
<evidence type="ECO:0000259" key="10">
    <source>
        <dbReference type="Pfam" id="PF08501"/>
    </source>
</evidence>
<dbReference type="InterPro" id="IPR011342">
    <property type="entry name" value="Shikimate_DH"/>
</dbReference>
<evidence type="ECO:0000256" key="2">
    <source>
        <dbReference type="ARBA" id="ARBA00012962"/>
    </source>
</evidence>
<dbReference type="RefSeq" id="WP_252816103.1">
    <property type="nucleotide sequence ID" value="NZ_JAMXQS010000002.1"/>
</dbReference>
<dbReference type="EC" id="1.1.1.25" evidence="2 8"/>
<evidence type="ECO:0000256" key="3">
    <source>
        <dbReference type="ARBA" id="ARBA00022605"/>
    </source>
</evidence>
<gene>
    <name evidence="8" type="primary">aroE</name>
    <name evidence="12" type="ORF">NGM99_03630</name>
</gene>
<dbReference type="GO" id="GO:0004764">
    <property type="term" value="F:shikimate 3-dehydrogenase (NADP+) activity"/>
    <property type="evidence" value="ECO:0007669"/>
    <property type="project" value="UniProtKB-EC"/>
</dbReference>
<comment type="caution">
    <text evidence="12">The sequence shown here is derived from an EMBL/GenBank/DDBJ whole genome shotgun (WGS) entry which is preliminary data.</text>
</comment>
<reference evidence="12 13" key="1">
    <citation type="submission" date="2022-06" db="EMBL/GenBank/DDBJ databases">
        <title>Mesorhizobium sp. strain RP14 Genome sequencing and assembly.</title>
        <authorList>
            <person name="Kim I."/>
        </authorList>
    </citation>
    <scope>NUCLEOTIDE SEQUENCE [LARGE SCALE GENOMIC DNA]</scope>
    <source>
        <strain evidence="13">RP14(2022)</strain>
    </source>
</reference>
<keyword evidence="5 8" id="KW-0560">Oxidoreductase</keyword>
<dbReference type="NCBIfam" id="NF001312">
    <property type="entry name" value="PRK00258.1-4"/>
    <property type="match status" value="1"/>
</dbReference>
<protein>
    <recommendedName>
        <fullName evidence="2 8">Shikimate dehydrogenase (NADP(+))</fullName>
        <shortName evidence="8">SDH</shortName>
        <ecNumber evidence="2 8">1.1.1.25</ecNumber>
    </recommendedName>
</protein>
<feature type="binding site" evidence="8">
    <location>
        <begin position="14"/>
        <end position="16"/>
    </location>
    <ligand>
        <name>shikimate</name>
        <dbReference type="ChEBI" id="CHEBI:36208"/>
    </ligand>
</feature>
<feature type="binding site" evidence="8">
    <location>
        <position position="61"/>
    </location>
    <ligand>
        <name>shikimate</name>
        <dbReference type="ChEBI" id="CHEBI:36208"/>
    </ligand>
</feature>
<comment type="pathway">
    <text evidence="1 8">Metabolic intermediate biosynthesis; chorismate biosynthesis; chorismate from D-erythrose 4-phosphate and phosphoenolpyruvate: step 4/7.</text>
</comment>
<feature type="binding site" evidence="8">
    <location>
        <position position="215"/>
    </location>
    <ligand>
        <name>NADP(+)</name>
        <dbReference type="ChEBI" id="CHEBI:58349"/>
    </ligand>
</feature>
<dbReference type="SUPFAM" id="SSF53223">
    <property type="entry name" value="Aminoacid dehydrogenase-like, N-terminal domain"/>
    <property type="match status" value="1"/>
</dbReference>
<dbReference type="InterPro" id="IPR006151">
    <property type="entry name" value="Shikm_DH/Glu-tRNA_Rdtase"/>
</dbReference>
<feature type="binding site" evidence="8">
    <location>
        <position position="217"/>
    </location>
    <ligand>
        <name>shikimate</name>
        <dbReference type="ChEBI" id="CHEBI:36208"/>
    </ligand>
</feature>
<evidence type="ECO:0000256" key="5">
    <source>
        <dbReference type="ARBA" id="ARBA00023002"/>
    </source>
</evidence>
<feature type="domain" description="SDH C-terminal" evidence="11">
    <location>
        <begin position="239"/>
        <end position="261"/>
    </location>
</feature>
<feature type="binding site" evidence="8">
    <location>
        <begin position="150"/>
        <end position="155"/>
    </location>
    <ligand>
        <name>NADP(+)</name>
        <dbReference type="ChEBI" id="CHEBI:58349"/>
    </ligand>
</feature>
<feature type="active site" description="Proton acceptor" evidence="8">
    <location>
        <position position="65"/>
    </location>
</feature>
<dbReference type="Gene3D" id="3.40.50.720">
    <property type="entry name" value="NAD(P)-binding Rossmann-like Domain"/>
    <property type="match status" value="1"/>
</dbReference>
<dbReference type="Gene3D" id="3.40.50.10860">
    <property type="entry name" value="Leucine Dehydrogenase, chain A, domain 1"/>
    <property type="match status" value="1"/>
</dbReference>
<dbReference type="Pfam" id="PF08501">
    <property type="entry name" value="Shikimate_dh_N"/>
    <property type="match status" value="1"/>
</dbReference>
<feature type="binding site" evidence="8">
    <location>
        <position position="86"/>
    </location>
    <ligand>
        <name>shikimate</name>
        <dbReference type="ChEBI" id="CHEBI:36208"/>
    </ligand>
</feature>
<evidence type="ECO:0000256" key="8">
    <source>
        <dbReference type="HAMAP-Rule" id="MF_00222"/>
    </source>
</evidence>
<dbReference type="NCBIfam" id="TIGR00507">
    <property type="entry name" value="aroE"/>
    <property type="match status" value="1"/>
</dbReference>
<name>A0ABT1C282_9HYPH</name>
<proteinExistence type="inferred from homology"/>
<evidence type="ECO:0000313" key="13">
    <source>
        <dbReference type="Proteomes" id="UP001205906"/>
    </source>
</evidence>
<sequence>MSKAFVCGYPISHSRSPLIHRFWLRKYGLDGAYDPLSVPPDELHALVSRIRAGEFAGGNVTIPLKEEAFTEVDRRDEAADTIGAVNTLWRDGVTLWGGNTDAYGFAANLDAEAPGWATGGGTAVVLGAGGASRAVLHALVERGFDVSLTNRTEERAEGLAAHFGPRVHVAPWEERQHLLQHAKLLVNTTSLGMTGKDALDLDLAALPSYAVVTDIVYVPLETPLIKAAKARSDLQVVDGLGMLLHQAVPGFERWFGVRPEVTPELRALIVDDILKAHP</sequence>
<feature type="binding site" evidence="8">
    <location>
        <position position="101"/>
    </location>
    <ligand>
        <name>shikimate</name>
        <dbReference type="ChEBI" id="CHEBI:36208"/>
    </ligand>
</feature>
<keyword evidence="13" id="KW-1185">Reference proteome</keyword>
<feature type="binding site" evidence="8">
    <location>
        <position position="246"/>
    </location>
    <ligand>
        <name>shikimate</name>
        <dbReference type="ChEBI" id="CHEBI:36208"/>
    </ligand>
</feature>
<dbReference type="EMBL" id="JAMXQS010000002">
    <property type="protein sequence ID" value="MCO6048877.1"/>
    <property type="molecule type" value="Genomic_DNA"/>
</dbReference>
<dbReference type="Proteomes" id="UP001205906">
    <property type="component" value="Unassembled WGS sequence"/>
</dbReference>
<dbReference type="Pfam" id="PF01488">
    <property type="entry name" value="Shikimate_DH"/>
    <property type="match status" value="1"/>
</dbReference>
<dbReference type="HAMAP" id="MF_00222">
    <property type="entry name" value="Shikimate_DH_AroE"/>
    <property type="match status" value="1"/>
</dbReference>